<reference evidence="1 2" key="1">
    <citation type="journal article" date="2015" name="Nature">
        <title>rRNA introns, odd ribosomes, and small enigmatic genomes across a large radiation of phyla.</title>
        <authorList>
            <person name="Brown C.T."/>
            <person name="Hug L.A."/>
            <person name="Thomas B.C."/>
            <person name="Sharon I."/>
            <person name="Castelle C.J."/>
            <person name="Singh A."/>
            <person name="Wilkins M.J."/>
            <person name="Williams K.H."/>
            <person name="Banfield J.F."/>
        </authorList>
    </citation>
    <scope>NUCLEOTIDE SEQUENCE [LARGE SCALE GENOMIC DNA]</scope>
</reference>
<name>A0A0G1NMV6_9BACT</name>
<evidence type="ECO:0000313" key="1">
    <source>
        <dbReference type="EMBL" id="KKU21934.1"/>
    </source>
</evidence>
<gene>
    <name evidence="1" type="ORF">UX31_C0009G0012</name>
</gene>
<dbReference type="AlphaFoldDB" id="A0A0G1NMV6"/>
<proteinExistence type="predicted"/>
<sequence>MNQALIENITTCLDQGRLGEEYRRALAERNDVTHLQGIATAPAELVHVALLGLRVISLNEARKLAEAGDPETCQWLEEAIQRNTLLSGISGAVSIVLRNLDSQTTEIWIEARETLEKLETLLRTTTQTENEISSHKSPESET</sequence>
<accession>A0A0G1NMV6</accession>
<organism evidence="1 2">
    <name type="scientific">Candidatus Nomurabacteria bacterium GW2011_GWA1_46_11</name>
    <dbReference type="NCBI Taxonomy" id="1618732"/>
    <lineage>
        <taxon>Bacteria</taxon>
        <taxon>Candidatus Nomuraibacteriota</taxon>
    </lineage>
</organism>
<protein>
    <submittedName>
        <fullName evidence="1">Uncharacterized protein</fullName>
    </submittedName>
</protein>
<comment type="caution">
    <text evidence="1">The sequence shown here is derived from an EMBL/GenBank/DDBJ whole genome shotgun (WGS) entry which is preliminary data.</text>
</comment>
<dbReference type="Proteomes" id="UP000034107">
    <property type="component" value="Unassembled WGS sequence"/>
</dbReference>
<dbReference type="EMBL" id="LCLS01000009">
    <property type="protein sequence ID" value="KKU21934.1"/>
    <property type="molecule type" value="Genomic_DNA"/>
</dbReference>
<evidence type="ECO:0000313" key="2">
    <source>
        <dbReference type="Proteomes" id="UP000034107"/>
    </source>
</evidence>